<sequence length="57" mass="5688">MPGKLQNLIKILEPVAGRDAAAWAVPGVGDAPCVVGAGRFAGSLGPSAVSAKIKNFI</sequence>
<proteinExistence type="predicted"/>
<dbReference type="EMBL" id="JBHTMU010000001">
    <property type="protein sequence ID" value="MFD1340951.1"/>
    <property type="molecule type" value="Genomic_DNA"/>
</dbReference>
<evidence type="ECO:0000313" key="1">
    <source>
        <dbReference type="EMBL" id="MFD1340951.1"/>
    </source>
</evidence>
<protein>
    <submittedName>
        <fullName evidence="1">Uncharacterized protein</fullName>
    </submittedName>
</protein>
<keyword evidence="2" id="KW-1185">Reference proteome</keyword>
<gene>
    <name evidence="1" type="ORF">ACFQ4E_00785</name>
</gene>
<comment type="caution">
    <text evidence="1">The sequence shown here is derived from an EMBL/GenBank/DDBJ whole genome shotgun (WGS) entry which is preliminary data.</text>
</comment>
<reference evidence="2" key="1">
    <citation type="journal article" date="2019" name="Int. J. Syst. Evol. Microbiol.">
        <title>The Global Catalogue of Microorganisms (GCM) 10K type strain sequencing project: providing services to taxonomists for standard genome sequencing and annotation.</title>
        <authorList>
            <consortium name="The Broad Institute Genomics Platform"/>
            <consortium name="The Broad Institute Genome Sequencing Center for Infectious Disease"/>
            <person name="Wu L."/>
            <person name="Ma J."/>
        </authorList>
    </citation>
    <scope>NUCLEOTIDE SEQUENCE [LARGE SCALE GENOMIC DNA]</scope>
    <source>
        <strain evidence="2">CCUG 62953</strain>
    </source>
</reference>
<organism evidence="1 2">
    <name type="scientific">Litorisediminicola beolgyonensis</name>
    <dbReference type="NCBI Taxonomy" id="1173614"/>
    <lineage>
        <taxon>Bacteria</taxon>
        <taxon>Pseudomonadati</taxon>
        <taxon>Pseudomonadota</taxon>
        <taxon>Alphaproteobacteria</taxon>
        <taxon>Rhodobacterales</taxon>
        <taxon>Paracoccaceae</taxon>
        <taxon>Litorisediminicola</taxon>
    </lineage>
</organism>
<accession>A0ABW3ZD00</accession>
<name>A0ABW3ZD00_9RHOB</name>
<evidence type="ECO:0000313" key="2">
    <source>
        <dbReference type="Proteomes" id="UP001597135"/>
    </source>
</evidence>
<dbReference type="Proteomes" id="UP001597135">
    <property type="component" value="Unassembled WGS sequence"/>
</dbReference>